<organism evidence="5 6">
    <name type="scientific">Bradyrhizobium frederickii</name>
    <dbReference type="NCBI Taxonomy" id="2560054"/>
    <lineage>
        <taxon>Bacteria</taxon>
        <taxon>Pseudomonadati</taxon>
        <taxon>Pseudomonadota</taxon>
        <taxon>Alphaproteobacteria</taxon>
        <taxon>Hyphomicrobiales</taxon>
        <taxon>Nitrobacteraceae</taxon>
        <taxon>Bradyrhizobium</taxon>
    </lineage>
</organism>
<dbReference type="InterPro" id="IPR036388">
    <property type="entry name" value="WH-like_DNA-bd_sf"/>
</dbReference>
<dbReference type="Gene3D" id="1.10.10.10">
    <property type="entry name" value="Winged helix-like DNA-binding domain superfamily/Winged helix DNA-binding domain"/>
    <property type="match status" value="1"/>
</dbReference>
<evidence type="ECO:0000256" key="1">
    <source>
        <dbReference type="ARBA" id="ARBA00023015"/>
    </source>
</evidence>
<dbReference type="EMBL" id="SPQS01000002">
    <property type="protein sequence ID" value="TFV79686.1"/>
    <property type="molecule type" value="Genomic_DNA"/>
</dbReference>
<proteinExistence type="predicted"/>
<protein>
    <submittedName>
        <fullName evidence="5">GntR family transcriptional regulator</fullName>
    </submittedName>
</protein>
<evidence type="ECO:0000313" key="6">
    <source>
        <dbReference type="Proteomes" id="UP000297700"/>
    </source>
</evidence>
<evidence type="ECO:0000256" key="3">
    <source>
        <dbReference type="ARBA" id="ARBA00023163"/>
    </source>
</evidence>
<dbReference type="InterPro" id="IPR036390">
    <property type="entry name" value="WH_DNA-bd_sf"/>
</dbReference>
<evidence type="ECO:0000259" key="4">
    <source>
        <dbReference type="PROSITE" id="PS50949"/>
    </source>
</evidence>
<dbReference type="SMART" id="SM00345">
    <property type="entry name" value="HTH_GNTR"/>
    <property type="match status" value="1"/>
</dbReference>
<sequence>MSATDVFDQIREDILNCTLTPGEAIYEQELAKRFGLSKSPIREALLRLQEQDLVEVRA</sequence>
<dbReference type="AlphaFoldDB" id="A0A4Y9PL71"/>
<evidence type="ECO:0000313" key="5">
    <source>
        <dbReference type="EMBL" id="TFV79686.1"/>
    </source>
</evidence>
<keyword evidence="1" id="KW-0805">Transcription regulation</keyword>
<feature type="domain" description="HTH gntR-type" evidence="4">
    <location>
        <begin position="1"/>
        <end position="58"/>
    </location>
</feature>
<name>A0A4Y9PL71_9BRAD</name>
<accession>A0A4Y9PL71</accession>
<dbReference type="PROSITE" id="PS50949">
    <property type="entry name" value="HTH_GNTR"/>
    <property type="match status" value="1"/>
</dbReference>
<dbReference type="PANTHER" id="PTHR43537">
    <property type="entry name" value="TRANSCRIPTIONAL REGULATOR, GNTR FAMILY"/>
    <property type="match status" value="1"/>
</dbReference>
<comment type="caution">
    <text evidence="5">The sequence shown here is derived from an EMBL/GenBank/DDBJ whole genome shotgun (WGS) entry which is preliminary data.</text>
</comment>
<keyword evidence="3" id="KW-0804">Transcription</keyword>
<dbReference type="InterPro" id="IPR000524">
    <property type="entry name" value="Tscrpt_reg_HTH_GntR"/>
</dbReference>
<dbReference type="RefSeq" id="WP_135162150.1">
    <property type="nucleotide sequence ID" value="NZ_SPQS01000002.1"/>
</dbReference>
<gene>
    <name evidence="5" type="ORF">E4K64_03235</name>
</gene>
<dbReference type="SUPFAM" id="SSF46785">
    <property type="entry name" value="Winged helix' DNA-binding domain"/>
    <property type="match status" value="1"/>
</dbReference>
<dbReference type="Pfam" id="PF00392">
    <property type="entry name" value="GntR"/>
    <property type="match status" value="1"/>
</dbReference>
<dbReference type="GO" id="GO:0003700">
    <property type="term" value="F:DNA-binding transcription factor activity"/>
    <property type="evidence" value="ECO:0007669"/>
    <property type="project" value="InterPro"/>
</dbReference>
<dbReference type="PANTHER" id="PTHR43537:SF5">
    <property type="entry name" value="UXU OPERON TRANSCRIPTIONAL REGULATOR"/>
    <property type="match status" value="1"/>
</dbReference>
<dbReference type="GO" id="GO:0003677">
    <property type="term" value="F:DNA binding"/>
    <property type="evidence" value="ECO:0007669"/>
    <property type="project" value="UniProtKB-KW"/>
</dbReference>
<keyword evidence="2" id="KW-0238">DNA-binding</keyword>
<dbReference type="Proteomes" id="UP000297700">
    <property type="component" value="Unassembled WGS sequence"/>
</dbReference>
<reference evidence="5 6" key="1">
    <citation type="submission" date="2019-03" db="EMBL/GenBank/DDBJ databases">
        <title>Bradyrhizobium strains diversity.</title>
        <authorList>
            <person name="Urquiaga M.C.O."/>
            <person name="Hungria M."/>
            <person name="Delamuta J.R.M."/>
            <person name="Klepa M.S."/>
        </authorList>
    </citation>
    <scope>NUCLEOTIDE SEQUENCE [LARGE SCALE GENOMIC DNA]</scope>
    <source>
        <strain evidence="5 6">CNPSo 3426</strain>
    </source>
</reference>
<evidence type="ECO:0000256" key="2">
    <source>
        <dbReference type="ARBA" id="ARBA00023125"/>
    </source>
</evidence>